<name>A0ABR1Y5R2_9PEZI</name>
<reference evidence="2 3" key="1">
    <citation type="journal article" date="2022" name="G3 (Bethesda)">
        <title>Enemy or ally: a genomic approach to elucidate the lifestyle of Phyllosticta citrichinaensis.</title>
        <authorList>
            <person name="Buijs V.A."/>
            <person name="Groenewald J.Z."/>
            <person name="Haridas S."/>
            <person name="LaButti K.M."/>
            <person name="Lipzen A."/>
            <person name="Martin F.M."/>
            <person name="Barry K."/>
            <person name="Grigoriev I.V."/>
            <person name="Crous P.W."/>
            <person name="Seidl M.F."/>
        </authorList>
    </citation>
    <scope>NUCLEOTIDE SEQUENCE [LARGE SCALE GENOMIC DNA]</scope>
    <source>
        <strain evidence="2 3">CBS 129764</strain>
    </source>
</reference>
<dbReference type="Proteomes" id="UP001456524">
    <property type="component" value="Unassembled WGS sequence"/>
</dbReference>
<sequence>MFLSHTTQALIGCIQNLAPLLVDTLCSPSTHLAVWRVQQNNHSASFSFDRGQNLAQSKEQNRPASDRDYHVEYKFPETSADELCSSLRNFPSFEISLSTEAIIALVALIVSASPTVLVLYQIAKHKRRTNHSADQTCAFDDLPRQFPRMPPILHP</sequence>
<feature type="transmembrane region" description="Helical" evidence="1">
    <location>
        <begin position="101"/>
        <end position="120"/>
    </location>
</feature>
<evidence type="ECO:0000256" key="1">
    <source>
        <dbReference type="SAM" id="Phobius"/>
    </source>
</evidence>
<dbReference type="EMBL" id="JBBWUH010000001">
    <property type="protein sequence ID" value="KAK8177115.1"/>
    <property type="molecule type" value="Genomic_DNA"/>
</dbReference>
<organism evidence="2 3">
    <name type="scientific">Phyllosticta citrichinensis</name>
    <dbReference type="NCBI Taxonomy" id="1130410"/>
    <lineage>
        <taxon>Eukaryota</taxon>
        <taxon>Fungi</taxon>
        <taxon>Dikarya</taxon>
        <taxon>Ascomycota</taxon>
        <taxon>Pezizomycotina</taxon>
        <taxon>Dothideomycetes</taxon>
        <taxon>Dothideomycetes incertae sedis</taxon>
        <taxon>Botryosphaeriales</taxon>
        <taxon>Phyllostictaceae</taxon>
        <taxon>Phyllosticta</taxon>
    </lineage>
</organism>
<proteinExistence type="predicted"/>
<gene>
    <name evidence="2" type="ORF">IWX90DRAFT_8718</name>
</gene>
<evidence type="ECO:0000313" key="3">
    <source>
        <dbReference type="Proteomes" id="UP001456524"/>
    </source>
</evidence>
<protein>
    <submittedName>
        <fullName evidence="2">Uncharacterized protein</fullName>
    </submittedName>
</protein>
<keyword evidence="1" id="KW-0812">Transmembrane</keyword>
<evidence type="ECO:0000313" key="2">
    <source>
        <dbReference type="EMBL" id="KAK8177115.1"/>
    </source>
</evidence>
<keyword evidence="1" id="KW-1133">Transmembrane helix</keyword>
<keyword evidence="1" id="KW-0472">Membrane</keyword>
<keyword evidence="3" id="KW-1185">Reference proteome</keyword>
<comment type="caution">
    <text evidence="2">The sequence shown here is derived from an EMBL/GenBank/DDBJ whole genome shotgun (WGS) entry which is preliminary data.</text>
</comment>
<accession>A0ABR1Y5R2</accession>